<keyword evidence="11" id="KW-0238">DNA-binding</keyword>
<feature type="domain" description="PHD-type" evidence="18">
    <location>
        <begin position="1359"/>
        <end position="1415"/>
    </location>
</feature>
<dbReference type="PROSITE" id="PS50016">
    <property type="entry name" value="ZF_PHD_2"/>
    <property type="match status" value="3"/>
</dbReference>
<dbReference type="Pfam" id="PF00439">
    <property type="entry name" value="Bromodomain"/>
    <property type="match status" value="1"/>
</dbReference>
<evidence type="ECO:0000256" key="1">
    <source>
        <dbReference type="ARBA" id="ARBA00004123"/>
    </source>
</evidence>
<dbReference type="PROSITE" id="PS01359">
    <property type="entry name" value="ZF_PHD_1"/>
    <property type="match status" value="1"/>
</dbReference>
<dbReference type="SMART" id="SM00317">
    <property type="entry name" value="SET"/>
    <property type="match status" value="1"/>
</dbReference>
<keyword evidence="22" id="KW-1185">Reference proteome</keyword>
<name>A0A976FH24_BRELC</name>
<dbReference type="InterPro" id="IPR003889">
    <property type="entry name" value="FYrich_C"/>
</dbReference>
<dbReference type="GO" id="GO:0016279">
    <property type="term" value="F:protein-lysine N-methyltransferase activity"/>
    <property type="evidence" value="ECO:0007669"/>
    <property type="project" value="UniProtKB-ARBA"/>
</dbReference>
<evidence type="ECO:0000256" key="13">
    <source>
        <dbReference type="ARBA" id="ARBA00023242"/>
    </source>
</evidence>
<keyword evidence="7" id="KW-0862">Zinc</keyword>
<keyword evidence="3" id="KW-0808">Transferase</keyword>
<evidence type="ECO:0000256" key="8">
    <source>
        <dbReference type="ARBA" id="ARBA00022853"/>
    </source>
</evidence>
<dbReference type="PROSITE" id="PS50014">
    <property type="entry name" value="BROMODOMAIN_2"/>
    <property type="match status" value="1"/>
</dbReference>
<evidence type="ECO:0000256" key="7">
    <source>
        <dbReference type="ARBA" id="ARBA00022833"/>
    </source>
</evidence>
<dbReference type="Gene3D" id="3.30.160.360">
    <property type="match status" value="1"/>
</dbReference>
<gene>
    <name evidence="21" type="ORF">CCR75_006616</name>
</gene>
<evidence type="ECO:0000256" key="16">
    <source>
        <dbReference type="SAM" id="MobiDB-lite"/>
    </source>
</evidence>
<feature type="domain" description="PHD-type" evidence="18">
    <location>
        <begin position="1412"/>
        <end position="1509"/>
    </location>
</feature>
<dbReference type="GO" id="GO:0140938">
    <property type="term" value="F:histone H3 methyltransferase activity"/>
    <property type="evidence" value="ECO:0007669"/>
    <property type="project" value="UniProtKB-ARBA"/>
</dbReference>
<feature type="region of interest" description="Disordered" evidence="16">
    <location>
        <begin position="1210"/>
        <end position="1307"/>
    </location>
</feature>
<sequence>MEFICLACEQVMRIHCSADAGGLVLQSARTISSNSLAGSFEMSSSTANLSDTVAQKSRSTRNSTQVARCKVCDGIFHLSCLVEPQATPEHAHSFTCTSCHHKPHDLSTKEQATLSVLIPALAFSYFKESQLETMDESMKVKSDGSSGFTSSIEVGATCRQVQVEANNQISCGKSNTTRPYRRCVALAHGQNTRRRQSVIPDETVVTVVLCDGCDAEFDPLHLTPPLLTIPEGEWFCPACSEKHKCVACDTILNASDSAVNQLGGVILCEACTHLQVGYTRRRSVPITSQEVAVGSSTRKRSRGKEVSDDYTTYKRLKTESCVSETHQTNALMSDNAERRIVIPSPLSVIPSSSSHCHSLDKCNWSYRNPRVIVADPDDTLLASRKDESRVWIICDICFGEFPMIDVLGTDEVSAIPARPWVCKPCARALKRSRKKRPRFSKQMVLEMQAYGRLLRVTAAKVSDEDASNRLGNPPTSREERRKLYELVGKTVGLFLQWDKQWVMGRVVAFHATHPSMLHTILFEDGVVTSLPLYTFPLVIGSRTMVYVKVPALENEWWPAQVLRLNSIAKTLLLSSQEENTSTHSHCRLVRIFTSGKPITSMQHFSSWVPNYLCRSMKRFEPPCSTISRIQDTREKASSSAQAELRAETDHFHRFFQALLTSFRRKLAAMLSCEPATGRERQSSGLLDAMNRCMRIAEVLVGQTINITSAGSCGQDLLLGSYTVKAFEKNVEKHRIAAYKDSNAEILVDLLQGTDGVVYCLENVQTSSEVAILLEMNCLDGTGGGLPGEFHSKELLEDAIIRETGILCAPIDAAADADRQGSSTCSHCLLDAEERQDDTLSISSGHKTRDLIECVKCNRRFHSTCCDPPHAPLSLQSVEDGVVLVSDLEIPFECSECTVCAGCGRRSEELCTNEVQMTAQWSLWRLPLRAAALCTRCIPYFKANRFCSVCNLVLDGDVLAMQVDLLTCLTCNHYVHAACEPDPNVAFHAFSNSSEFTLDVVMEMETLCDTTREAESGLNRRTSEGSRSPSEERGGVNSSTSKDDGVVKSAKQLEEDYARSLRFKAGYDPKVLHHYECLSCRKVRMLHVLYRLGIEDKLDLFKEPVTEAIAPTYFDIIKTPMDLSTIRQNILNNAYTSVNFIAFRDDFELMCLNAVTFNTKERDFLIWREAWRFYGQGQRILRQTAPKARMKQRGGRFYDALKVAAKRQLPNKSGLVGKPSTSDDFDYGGEGGDNEEDDDADEEEDGGDIGSETGSDRLSGAADHSSAVPTTPKAEVAAAMEGPSKRKGSDSMERSETSTSDHGLTGPVITTGVLSTDRDIVTNDASCVVPTKLRPVTSQSRVSLFLLVQTQPSAHTFSWLDLCAVCGSAGLPDTFIFCVDCGEGFHSFCIPGMTAARIEGNNQIRAYWRCLNCKMCEICGQPGTVSGADGSSTRVVATAGNVNSPALVRFTDNVEIESCVQVAQTESLVLCDHCDRGYHGSCLVPSLELPMKQDKAAGIPQIFCASCVTCTQCESLRGSKKQSQLSDESNEDDLAVAHERTYSYKPTECLNCYKQNEQQMQVHKERTRLLTEVWTAEDQKQDAKKCPLCRRKWDADVEELMQCDACEQWVHPLCDPLLQAEPKRYEMLVNDPKAVYACASCRPLERKHVTDIISDGEGWQCQVLLALIQRKRSQIQARWQETHRQLEQVKHWKRLADHTPVYMYVVQLGEECLRTFAYRSLNFQSDWYRLTKQQELDANKVVVPDWLLRKANRYLRFKRYMRGPRAAARRQARKTQNFNSKQALGTNSRQDASSICLIQSEAASCAALLACVHLLYGWRPLPEVVIHLLSMEDDAVTGHKKLDQILLEQLRSGGTSDAALGQNEKLAAEIAMIKEQYARRANKHHVVHNSPSDLPVSGVERDVSKAEPEKGAALAEAVDDVRKESGQPSAVANHVSLIPATNGSRLTNCVAWMTTASPLHGWPSARNEKEVFEDTRFCALCFMIGDQTACGRLLYTESETWVHVNCALWSTEVHEDAEGVLHKCSKARHRSRLIRCDACGLMGATIGCAIARCARHYHFPCAVDAGAAFLPTGETCCPVLSHKETLARRLEKGGLTRLHETEAPFECVTAEALSNDAVTEYKDVMNEKVRDGLSAKEGEEYACDKLPNADVTDASNASEKFNGSWNQDKTAGMPLKLENESNVLSTHVLPVINPCSEPRRALYSDRPLVTVSDLKKKKRAELKRGIKPRPMCYRIGALTLHSLGHIFVGNASFHTRTALYPLGFRSTRIFWSTRDLATRCLYECVITSTARESQHAELLERRGTGDRAATQERRRPRVVFQITASDDQARPIVACTPDDALIELRSRVVSLYEEHRGFGAASPVVEKNPFLKRSSWSSFALSGAYFFGFGLPEILQSIEELPHAATTAVSRRATIRKVRQQQQRHGQSPLAGSAAAIWSTNARKRTWSSMETSASNAAQGLSTMLDEEPVEEELYEFAYSMPSVEAFEAAERVMEQLVRAEQRARQSSGCARTDGFEGNRLFGAPKKAKIMPRRQALSKDEPVAIAPSTVTTTTGVAMDIEHLPITMQYRELRRRPFDERMLVRKSSIHGYGLFMNEAVSEGQMIVEYQGQIIDQSVADERERRYEEQGVGSCYMFRVDDKTIIDATRCGNLARFINHSCDPKAFARIVAVDGGEKKIVIFAKRAIAVGDEVTYDYKFPIEDEAIRCDCMAMNCIGRMN</sequence>
<dbReference type="PROSITE" id="PS50280">
    <property type="entry name" value="SET"/>
    <property type="match status" value="1"/>
</dbReference>
<keyword evidence="4" id="KW-0479">Metal-binding</keyword>
<dbReference type="PROSITE" id="PS51805">
    <property type="entry name" value="EPHD"/>
    <property type="match status" value="1"/>
</dbReference>
<keyword evidence="9" id="KW-0805">Transcription regulation</keyword>
<dbReference type="InterPro" id="IPR001214">
    <property type="entry name" value="SET_dom"/>
</dbReference>
<dbReference type="GeneID" id="94350355"/>
<dbReference type="InterPro" id="IPR001487">
    <property type="entry name" value="Bromodomain"/>
</dbReference>
<dbReference type="InterPro" id="IPR011011">
    <property type="entry name" value="Znf_FYVE_PHD"/>
</dbReference>
<evidence type="ECO:0000256" key="5">
    <source>
        <dbReference type="ARBA" id="ARBA00022737"/>
    </source>
</evidence>
<dbReference type="PROSITE" id="PS51543">
    <property type="entry name" value="FYRC"/>
    <property type="match status" value="1"/>
</dbReference>
<evidence type="ECO:0000259" key="17">
    <source>
        <dbReference type="PROSITE" id="PS50014"/>
    </source>
</evidence>
<dbReference type="InterPro" id="IPR003888">
    <property type="entry name" value="FYrich_N"/>
</dbReference>
<dbReference type="SUPFAM" id="SSF82199">
    <property type="entry name" value="SET domain"/>
    <property type="match status" value="1"/>
</dbReference>
<dbReference type="InterPro" id="IPR019787">
    <property type="entry name" value="Znf_PHD-finger"/>
</dbReference>
<keyword evidence="8" id="KW-0156">Chromatin regulator</keyword>
<evidence type="ECO:0000259" key="20">
    <source>
        <dbReference type="PROSITE" id="PS51805"/>
    </source>
</evidence>
<keyword evidence="13" id="KW-0539">Nucleus</keyword>
<feature type="region of interest" description="Disordered" evidence="16">
    <location>
        <begin position="1011"/>
        <end position="1046"/>
    </location>
</feature>
<dbReference type="Pfam" id="PF13771">
    <property type="entry name" value="zf-HC5HC2H"/>
    <property type="match status" value="1"/>
</dbReference>
<evidence type="ECO:0000256" key="14">
    <source>
        <dbReference type="PROSITE-ProRule" id="PRU00035"/>
    </source>
</evidence>
<evidence type="ECO:0000259" key="18">
    <source>
        <dbReference type="PROSITE" id="PS50016"/>
    </source>
</evidence>
<dbReference type="InterPro" id="IPR019786">
    <property type="entry name" value="Zinc_finger_PHD-type_CS"/>
</dbReference>
<evidence type="ECO:0000259" key="19">
    <source>
        <dbReference type="PROSITE" id="PS50280"/>
    </source>
</evidence>
<comment type="caution">
    <text evidence="21">The sequence shown here is derived from an EMBL/GenBank/DDBJ whole genome shotgun (WGS) entry which is preliminary data.</text>
</comment>
<keyword evidence="6 15" id="KW-0863">Zinc-finger</keyword>
<feature type="domain" description="SET" evidence="19">
    <location>
        <begin position="2578"/>
        <end position="2696"/>
    </location>
</feature>
<dbReference type="CDD" id="cd04369">
    <property type="entry name" value="Bromodomain"/>
    <property type="match status" value="1"/>
</dbReference>
<evidence type="ECO:0000256" key="10">
    <source>
        <dbReference type="ARBA" id="ARBA00023117"/>
    </source>
</evidence>
<proteinExistence type="predicted"/>
<protein>
    <recommendedName>
        <fullName evidence="23">Histone-lysine N-methyltransferase</fullName>
    </recommendedName>
</protein>
<feature type="domain" description="Bromo" evidence="17">
    <location>
        <begin position="1100"/>
        <end position="1164"/>
    </location>
</feature>
<dbReference type="GO" id="GO:0008270">
    <property type="term" value="F:zinc ion binding"/>
    <property type="evidence" value="ECO:0007669"/>
    <property type="project" value="UniProtKB-KW"/>
</dbReference>
<dbReference type="Gene3D" id="2.170.270.10">
    <property type="entry name" value="SET domain"/>
    <property type="match status" value="1"/>
</dbReference>
<dbReference type="GO" id="GO:0005634">
    <property type="term" value="C:nucleus"/>
    <property type="evidence" value="ECO:0007669"/>
    <property type="project" value="UniProtKB-SubCell"/>
</dbReference>
<dbReference type="InterPro" id="IPR034732">
    <property type="entry name" value="EPHD"/>
</dbReference>
<dbReference type="SMART" id="SM00249">
    <property type="entry name" value="PHD"/>
    <property type="match status" value="8"/>
</dbReference>
<dbReference type="SMART" id="SM00541">
    <property type="entry name" value="FYRN"/>
    <property type="match status" value="1"/>
</dbReference>
<evidence type="ECO:0000256" key="4">
    <source>
        <dbReference type="ARBA" id="ARBA00022723"/>
    </source>
</evidence>
<reference evidence="21 22" key="1">
    <citation type="journal article" date="2021" name="Genome Biol.">
        <title>AFLAP: assembly-free linkage analysis pipeline using k-mers from genome sequencing data.</title>
        <authorList>
            <person name="Fletcher K."/>
            <person name="Zhang L."/>
            <person name="Gil J."/>
            <person name="Han R."/>
            <person name="Cavanaugh K."/>
            <person name="Michelmore R."/>
        </authorList>
    </citation>
    <scope>NUCLEOTIDE SEQUENCE [LARGE SCALE GENOMIC DNA]</scope>
    <source>
        <strain evidence="21 22">SF5</strain>
    </source>
</reference>
<dbReference type="InterPro" id="IPR046341">
    <property type="entry name" value="SET_dom_sf"/>
</dbReference>
<feature type="domain" description="PHD-type" evidence="18">
    <location>
        <begin position="1582"/>
        <end position="1643"/>
    </location>
</feature>
<dbReference type="OrthoDB" id="308383at2759"/>
<dbReference type="Pfam" id="PF00628">
    <property type="entry name" value="PHD"/>
    <property type="match status" value="1"/>
</dbReference>
<feature type="compositionally biased region" description="Acidic residues" evidence="16">
    <location>
        <begin position="1222"/>
        <end position="1246"/>
    </location>
</feature>
<comment type="subcellular location">
    <subcellularLocation>
        <location evidence="1">Nucleus</location>
    </subcellularLocation>
</comment>
<dbReference type="PANTHER" id="PTHR45888:SF6">
    <property type="entry name" value="HL01030P-RELATED"/>
    <property type="match status" value="1"/>
</dbReference>
<organism evidence="21 22">
    <name type="scientific">Bremia lactucae</name>
    <name type="common">Lettuce downy mildew</name>
    <dbReference type="NCBI Taxonomy" id="4779"/>
    <lineage>
        <taxon>Eukaryota</taxon>
        <taxon>Sar</taxon>
        <taxon>Stramenopiles</taxon>
        <taxon>Oomycota</taxon>
        <taxon>Peronosporomycetes</taxon>
        <taxon>Peronosporales</taxon>
        <taxon>Peronosporaceae</taxon>
        <taxon>Bremia</taxon>
    </lineage>
</organism>
<evidence type="ECO:0000256" key="11">
    <source>
        <dbReference type="ARBA" id="ARBA00023125"/>
    </source>
</evidence>
<dbReference type="GO" id="GO:0003677">
    <property type="term" value="F:DNA binding"/>
    <property type="evidence" value="ECO:0007669"/>
    <property type="project" value="UniProtKB-KW"/>
</dbReference>
<dbReference type="Pfam" id="PF05964">
    <property type="entry name" value="FYRN"/>
    <property type="match status" value="1"/>
</dbReference>
<evidence type="ECO:0000256" key="6">
    <source>
        <dbReference type="ARBA" id="ARBA00022771"/>
    </source>
</evidence>
<evidence type="ECO:0000313" key="22">
    <source>
        <dbReference type="Proteomes" id="UP000294530"/>
    </source>
</evidence>
<keyword evidence="12" id="KW-0804">Transcription</keyword>
<evidence type="ECO:0000256" key="12">
    <source>
        <dbReference type="ARBA" id="ARBA00023163"/>
    </source>
</evidence>
<evidence type="ECO:0000256" key="9">
    <source>
        <dbReference type="ARBA" id="ARBA00023015"/>
    </source>
</evidence>
<feature type="domain" description="PHD-type" evidence="20">
    <location>
        <begin position="1974"/>
        <end position="2084"/>
    </location>
</feature>
<dbReference type="SUPFAM" id="SSF47370">
    <property type="entry name" value="Bromodomain"/>
    <property type="match status" value="1"/>
</dbReference>
<feature type="compositionally biased region" description="Basic and acidic residues" evidence="16">
    <location>
        <begin position="1282"/>
        <end position="1295"/>
    </location>
</feature>
<dbReference type="Pfam" id="PF00856">
    <property type="entry name" value="SET"/>
    <property type="match status" value="1"/>
</dbReference>
<feature type="region of interest" description="Disordered" evidence="16">
    <location>
        <begin position="1765"/>
        <end position="1784"/>
    </location>
</feature>
<dbReference type="SMART" id="SM00297">
    <property type="entry name" value="BROMO"/>
    <property type="match status" value="1"/>
</dbReference>
<dbReference type="Gene3D" id="1.20.920.10">
    <property type="entry name" value="Bromodomain-like"/>
    <property type="match status" value="1"/>
</dbReference>
<dbReference type="InterPro" id="IPR001965">
    <property type="entry name" value="Znf_PHD"/>
</dbReference>
<feature type="compositionally biased region" description="Polar residues" evidence="16">
    <location>
        <begin position="1773"/>
        <end position="1784"/>
    </location>
</feature>
<dbReference type="InterPro" id="IPR013083">
    <property type="entry name" value="Znf_RING/FYVE/PHD"/>
</dbReference>
<dbReference type="Gene3D" id="3.30.40.10">
    <property type="entry name" value="Zinc/RING finger domain, C3HC4 (zinc finger)"/>
    <property type="match status" value="4"/>
</dbReference>
<evidence type="ECO:0008006" key="23">
    <source>
        <dbReference type="Google" id="ProtNLM"/>
    </source>
</evidence>
<dbReference type="SUPFAM" id="SSF57903">
    <property type="entry name" value="FYVE/PHD zinc finger"/>
    <property type="match status" value="5"/>
</dbReference>
<evidence type="ECO:0000313" key="21">
    <source>
        <dbReference type="EMBL" id="TDH66702.1"/>
    </source>
</evidence>
<keyword evidence="5" id="KW-0677">Repeat</keyword>
<dbReference type="Proteomes" id="UP000294530">
    <property type="component" value="Unassembled WGS sequence"/>
</dbReference>
<dbReference type="KEGG" id="blac:94350355"/>
<dbReference type="InterPro" id="IPR036427">
    <property type="entry name" value="Bromodomain-like_sf"/>
</dbReference>
<feature type="compositionally biased region" description="Basic and acidic residues" evidence="16">
    <location>
        <begin position="1020"/>
        <end position="1033"/>
    </location>
</feature>
<dbReference type="PROSITE" id="PS51542">
    <property type="entry name" value="FYRN"/>
    <property type="match status" value="1"/>
</dbReference>
<dbReference type="PRINTS" id="PR00503">
    <property type="entry name" value="BROMODOMAIN"/>
</dbReference>
<dbReference type="PANTHER" id="PTHR45888">
    <property type="entry name" value="HL01030P-RELATED"/>
    <property type="match status" value="1"/>
</dbReference>
<keyword evidence="10 14" id="KW-0103">Bromodomain</keyword>
<accession>A0A976FH24</accession>
<dbReference type="CDD" id="cd10518">
    <property type="entry name" value="SET_SETD1-like"/>
    <property type="match status" value="1"/>
</dbReference>
<keyword evidence="2" id="KW-0597">Phosphoprotein</keyword>
<evidence type="ECO:0000256" key="2">
    <source>
        <dbReference type="ARBA" id="ARBA00022553"/>
    </source>
</evidence>
<evidence type="ECO:0000256" key="3">
    <source>
        <dbReference type="ARBA" id="ARBA00022679"/>
    </source>
</evidence>
<evidence type="ECO:0000256" key="15">
    <source>
        <dbReference type="PROSITE-ProRule" id="PRU00146"/>
    </source>
</evidence>
<dbReference type="RefSeq" id="XP_067816201.1">
    <property type="nucleotide sequence ID" value="XM_067964684.1"/>
</dbReference>
<dbReference type="EMBL" id="SHOA02000006">
    <property type="protein sequence ID" value="TDH66702.1"/>
    <property type="molecule type" value="Genomic_DNA"/>
</dbReference>